<dbReference type="Pfam" id="PF10067">
    <property type="entry name" value="DUF2306"/>
    <property type="match status" value="1"/>
</dbReference>
<comment type="caution">
    <text evidence="2">The sequence shown here is derived from an EMBL/GenBank/DDBJ whole genome shotgun (WGS) entry which is preliminary data.</text>
</comment>
<protein>
    <submittedName>
        <fullName evidence="2">DUF2306 domain-containing protein</fullName>
    </submittedName>
</protein>
<keyword evidence="1" id="KW-1133">Transmembrane helix</keyword>
<feature type="transmembrane region" description="Helical" evidence="1">
    <location>
        <begin position="108"/>
        <end position="126"/>
    </location>
</feature>
<keyword evidence="3" id="KW-1185">Reference proteome</keyword>
<organism evidence="2 3">
    <name type="scientific">Loktanella gaetbuli</name>
    <dbReference type="NCBI Taxonomy" id="2881335"/>
    <lineage>
        <taxon>Bacteria</taxon>
        <taxon>Pseudomonadati</taxon>
        <taxon>Pseudomonadota</taxon>
        <taxon>Alphaproteobacteria</taxon>
        <taxon>Rhodobacterales</taxon>
        <taxon>Roseobacteraceae</taxon>
        <taxon>Loktanella</taxon>
    </lineage>
</organism>
<reference evidence="2" key="1">
    <citation type="submission" date="2021-10" db="EMBL/GenBank/DDBJ databases">
        <title>Loktanella gaetbuli sp. nov., isolated from a tidal flat.</title>
        <authorList>
            <person name="Park S."/>
            <person name="Yoon J.-H."/>
        </authorList>
    </citation>
    <scope>NUCLEOTIDE SEQUENCE</scope>
    <source>
        <strain evidence="2">TSTF-M6</strain>
    </source>
</reference>
<feature type="transmembrane region" description="Helical" evidence="1">
    <location>
        <begin position="44"/>
        <end position="61"/>
    </location>
</feature>
<sequence>MTLSPILTASPVLQIHIACALVALAVGPFTMFTRLPRGQHKGLGYTWVAGIVGLSLSSFWIPSFGLAVVGHFGPLHMLAVAALHGVWSAIRHVRRGNIRAHRLIMRNVWFGTMGVATLANFLPGRTMNHVVLNGDDRAGWLVIGLGLVALVWLWRQVRGGVSATT</sequence>
<evidence type="ECO:0000313" key="3">
    <source>
        <dbReference type="Proteomes" id="UP001138961"/>
    </source>
</evidence>
<feature type="transmembrane region" description="Helical" evidence="1">
    <location>
        <begin position="12"/>
        <end position="32"/>
    </location>
</feature>
<proteinExistence type="predicted"/>
<accession>A0ABS8BRX5</accession>
<dbReference type="InterPro" id="IPR018750">
    <property type="entry name" value="DUF2306_membrane"/>
</dbReference>
<keyword evidence="1" id="KW-0472">Membrane</keyword>
<feature type="transmembrane region" description="Helical" evidence="1">
    <location>
        <begin position="138"/>
        <end position="154"/>
    </location>
</feature>
<evidence type="ECO:0000256" key="1">
    <source>
        <dbReference type="SAM" id="Phobius"/>
    </source>
</evidence>
<gene>
    <name evidence="2" type="ORF">LGQ03_04465</name>
</gene>
<dbReference type="EMBL" id="JAJATZ010000002">
    <property type="protein sequence ID" value="MCB5198484.1"/>
    <property type="molecule type" value="Genomic_DNA"/>
</dbReference>
<evidence type="ECO:0000313" key="2">
    <source>
        <dbReference type="EMBL" id="MCB5198484.1"/>
    </source>
</evidence>
<dbReference type="Proteomes" id="UP001138961">
    <property type="component" value="Unassembled WGS sequence"/>
</dbReference>
<keyword evidence="1" id="KW-0812">Transmembrane</keyword>
<name>A0ABS8BRX5_9RHOB</name>
<feature type="transmembrane region" description="Helical" evidence="1">
    <location>
        <begin position="67"/>
        <end position="87"/>
    </location>
</feature>
<dbReference type="RefSeq" id="WP_226747418.1">
    <property type="nucleotide sequence ID" value="NZ_JAJATZ010000002.1"/>
</dbReference>